<evidence type="ECO:0000259" key="1">
    <source>
        <dbReference type="PROSITE" id="PS50943"/>
    </source>
</evidence>
<dbReference type="RefSeq" id="WP_367994426.1">
    <property type="nucleotide sequence ID" value="NZ_JBFPJR010000021.1"/>
</dbReference>
<dbReference type="EMBL" id="JBFPJR010000021">
    <property type="protein sequence ID" value="MEX0428454.1"/>
    <property type="molecule type" value="Genomic_DNA"/>
</dbReference>
<accession>A0ABV3SZU2</accession>
<gene>
    <name evidence="2" type="ORF">AB3X52_12555</name>
</gene>
<organism evidence="2 3">
    <name type="scientific">Nocardioides eburneus</name>
    <dbReference type="NCBI Taxonomy" id="3231482"/>
    <lineage>
        <taxon>Bacteria</taxon>
        <taxon>Bacillati</taxon>
        <taxon>Actinomycetota</taxon>
        <taxon>Actinomycetes</taxon>
        <taxon>Propionibacteriales</taxon>
        <taxon>Nocardioidaceae</taxon>
        <taxon>Nocardioides</taxon>
    </lineage>
</organism>
<dbReference type="PROSITE" id="PS50943">
    <property type="entry name" value="HTH_CROC1"/>
    <property type="match status" value="1"/>
</dbReference>
<dbReference type="CDD" id="cd00093">
    <property type="entry name" value="HTH_XRE"/>
    <property type="match status" value="1"/>
</dbReference>
<dbReference type="InterPro" id="IPR001387">
    <property type="entry name" value="Cro/C1-type_HTH"/>
</dbReference>
<reference evidence="2 3" key="1">
    <citation type="submission" date="2024-07" db="EMBL/GenBank/DDBJ databases">
        <authorList>
            <person name="Lee S."/>
            <person name="Kang M."/>
        </authorList>
    </citation>
    <scope>NUCLEOTIDE SEQUENCE [LARGE SCALE GENOMIC DNA]</scope>
    <source>
        <strain evidence="2 3">DS6</strain>
    </source>
</reference>
<dbReference type="InterPro" id="IPR010982">
    <property type="entry name" value="Lambda_DNA-bd_dom_sf"/>
</dbReference>
<protein>
    <submittedName>
        <fullName evidence="2">Helix-turn-helix domain-containing protein</fullName>
    </submittedName>
</protein>
<feature type="domain" description="HTH cro/C1-type" evidence="1">
    <location>
        <begin position="37"/>
        <end position="97"/>
    </location>
</feature>
<sequence>MAIFVSRHHHDGNMPDHVHEYGRLTVDEFARLVGHNLASARQAKGLSQEHVARMVGIAGYTYQKYEKGESRPGAPMNPQMGTLLALCQVLDVELAELLPKPWPDFTAGR</sequence>
<dbReference type="Proteomes" id="UP001556631">
    <property type="component" value="Unassembled WGS sequence"/>
</dbReference>
<keyword evidence="3" id="KW-1185">Reference proteome</keyword>
<proteinExistence type="predicted"/>
<dbReference type="Pfam" id="PF13560">
    <property type="entry name" value="HTH_31"/>
    <property type="match status" value="1"/>
</dbReference>
<evidence type="ECO:0000313" key="2">
    <source>
        <dbReference type="EMBL" id="MEX0428454.1"/>
    </source>
</evidence>
<evidence type="ECO:0000313" key="3">
    <source>
        <dbReference type="Proteomes" id="UP001556631"/>
    </source>
</evidence>
<name>A0ABV3SZU2_9ACTN</name>
<comment type="caution">
    <text evidence="2">The sequence shown here is derived from an EMBL/GenBank/DDBJ whole genome shotgun (WGS) entry which is preliminary data.</text>
</comment>
<dbReference type="SUPFAM" id="SSF47413">
    <property type="entry name" value="lambda repressor-like DNA-binding domains"/>
    <property type="match status" value="1"/>
</dbReference>
<dbReference type="SMART" id="SM00530">
    <property type="entry name" value="HTH_XRE"/>
    <property type="match status" value="1"/>
</dbReference>
<dbReference type="Gene3D" id="1.10.260.40">
    <property type="entry name" value="lambda repressor-like DNA-binding domains"/>
    <property type="match status" value="1"/>
</dbReference>